<comment type="caution">
    <text evidence="3">The sequence shown here is derived from an EMBL/GenBank/DDBJ whole genome shotgun (WGS) entry which is preliminary data.</text>
</comment>
<evidence type="ECO:0000313" key="3">
    <source>
        <dbReference type="EMBL" id="NYG33928.1"/>
    </source>
</evidence>
<reference evidence="3 4" key="1">
    <citation type="submission" date="2020-07" db="EMBL/GenBank/DDBJ databases">
        <title>Genomic Encyclopedia of Archaeal and Bacterial Type Strains, Phase II (KMG-II): from individual species to whole genera.</title>
        <authorList>
            <person name="Goeker M."/>
        </authorList>
    </citation>
    <scope>NUCLEOTIDE SEQUENCE [LARGE SCALE GENOMIC DNA]</scope>
    <source>
        <strain evidence="3 4">DSM 21226</strain>
    </source>
</reference>
<accession>A0A7Y9U6D8</accession>
<proteinExistence type="predicted"/>
<dbReference type="PANTHER" id="PTHR45947:SF3">
    <property type="entry name" value="SULFOQUINOVOSYL TRANSFERASE SQD2"/>
    <property type="match status" value="1"/>
</dbReference>
<dbReference type="InterPro" id="IPR001296">
    <property type="entry name" value="Glyco_trans_1"/>
</dbReference>
<keyword evidence="3" id="KW-0808">Transferase</keyword>
<dbReference type="InterPro" id="IPR028098">
    <property type="entry name" value="Glyco_trans_4-like_N"/>
</dbReference>
<dbReference type="Gene3D" id="3.40.50.2000">
    <property type="entry name" value="Glycogen Phosphorylase B"/>
    <property type="match status" value="2"/>
</dbReference>
<dbReference type="GO" id="GO:0016758">
    <property type="term" value="F:hexosyltransferase activity"/>
    <property type="evidence" value="ECO:0007669"/>
    <property type="project" value="TreeGrafter"/>
</dbReference>
<dbReference type="InterPro" id="IPR050194">
    <property type="entry name" value="Glycosyltransferase_grp1"/>
</dbReference>
<dbReference type="Pfam" id="PF00534">
    <property type="entry name" value="Glycos_transf_1"/>
    <property type="match status" value="1"/>
</dbReference>
<evidence type="ECO:0000259" key="1">
    <source>
        <dbReference type="Pfam" id="PF00534"/>
    </source>
</evidence>
<evidence type="ECO:0000259" key="2">
    <source>
        <dbReference type="Pfam" id="PF13579"/>
    </source>
</evidence>
<dbReference type="PANTHER" id="PTHR45947">
    <property type="entry name" value="SULFOQUINOVOSYL TRANSFERASE SQD2"/>
    <property type="match status" value="1"/>
</dbReference>
<dbReference type="Proteomes" id="UP000518288">
    <property type="component" value="Unassembled WGS sequence"/>
</dbReference>
<dbReference type="NCBIfam" id="NF007640">
    <property type="entry name" value="PRK10307.1"/>
    <property type="match status" value="1"/>
</dbReference>
<dbReference type="CDD" id="cd03794">
    <property type="entry name" value="GT4_WbuB-like"/>
    <property type="match status" value="1"/>
</dbReference>
<gene>
    <name evidence="3" type="ORF">BDD16_002914</name>
</gene>
<organism evidence="3 4">
    <name type="scientific">Sphaerotilus montanus</name>
    <dbReference type="NCBI Taxonomy" id="522889"/>
    <lineage>
        <taxon>Bacteria</taxon>
        <taxon>Pseudomonadati</taxon>
        <taxon>Pseudomonadota</taxon>
        <taxon>Betaproteobacteria</taxon>
        <taxon>Burkholderiales</taxon>
        <taxon>Sphaerotilaceae</taxon>
        <taxon>Sphaerotilus</taxon>
    </lineage>
</organism>
<sequence>MAAGLVAMGHQVRVVAAPPYYPDWRISDGWANRYARHAWSGVDVWRVPLWVPAAPSGLKRIVHLLSFSIAALPVLAMQLFWRPQVVMVVAPALTSAPGGWLTARLSGARAWLHVQDFEVDAAFELGLINDTGLVRKVVTGIERWLLKRFDRVSTISWRMLDRTKAKGVGQERLVFLPNWVGDQAVDDFVGQSRYREELGIPADAVVALFSGTLGGKQGLDLLPEAARLITDHPQLVVVICGDGVMKPQLEAACEGLANVRMLPLQPAERLAELLHMADIHLLPQNPGAADLVMPSKLSGMLGSGRPVVTTAEAGTELAHVVMECGRVVPPGDAKSLAQALVDLAEQPRLRAELGAKANEYARKHLVRSVVLGRLNMCLQACTDHTIAGVELPLETTQTSGRSG</sequence>
<keyword evidence="4" id="KW-1185">Reference proteome</keyword>
<dbReference type="Pfam" id="PF13579">
    <property type="entry name" value="Glyco_trans_4_4"/>
    <property type="match status" value="1"/>
</dbReference>
<dbReference type="SUPFAM" id="SSF53756">
    <property type="entry name" value="UDP-Glycosyltransferase/glycogen phosphorylase"/>
    <property type="match status" value="1"/>
</dbReference>
<protein>
    <submittedName>
        <fullName evidence="3">Colanic acid biosynthesis glycosyl transferase WcaI</fullName>
    </submittedName>
</protein>
<name>A0A7Y9U6D8_9BURK</name>
<evidence type="ECO:0000313" key="4">
    <source>
        <dbReference type="Proteomes" id="UP000518288"/>
    </source>
</evidence>
<feature type="domain" description="Glycosyltransferase subfamily 4-like N-terminal" evidence="2">
    <location>
        <begin position="1"/>
        <end position="179"/>
    </location>
</feature>
<feature type="domain" description="Glycosyl transferase family 1" evidence="1">
    <location>
        <begin position="193"/>
        <end position="358"/>
    </location>
</feature>
<dbReference type="EMBL" id="JACCFH010000001">
    <property type="protein sequence ID" value="NYG33928.1"/>
    <property type="molecule type" value="Genomic_DNA"/>
</dbReference>
<dbReference type="AlphaFoldDB" id="A0A7Y9U6D8"/>